<evidence type="ECO:0000256" key="4">
    <source>
        <dbReference type="ARBA" id="ARBA00022679"/>
    </source>
</evidence>
<keyword evidence="7" id="KW-0238">DNA-binding</keyword>
<dbReference type="PANTHER" id="PTHR10629:SF52">
    <property type="entry name" value="DNA (CYTOSINE-5)-METHYLTRANSFERASE 1"/>
    <property type="match status" value="1"/>
</dbReference>
<dbReference type="EMBL" id="AMZH03007417">
    <property type="protein sequence ID" value="RRT61362.1"/>
    <property type="molecule type" value="Genomic_DNA"/>
</dbReference>
<dbReference type="InterPro" id="IPR031303">
    <property type="entry name" value="C5_meth_CS"/>
</dbReference>
<dbReference type="GO" id="GO:0032259">
    <property type="term" value="P:methylation"/>
    <property type="evidence" value="ECO:0007669"/>
    <property type="project" value="UniProtKB-KW"/>
</dbReference>
<dbReference type="InterPro" id="IPR001525">
    <property type="entry name" value="C5_MeTfrase"/>
</dbReference>
<dbReference type="Gene3D" id="3.90.120.10">
    <property type="entry name" value="DNA Methylase, subunit A, domain 2"/>
    <property type="match status" value="1"/>
</dbReference>
<dbReference type="PROSITE" id="PS00095">
    <property type="entry name" value="C5_MTASE_2"/>
    <property type="match status" value="1"/>
</dbReference>
<evidence type="ECO:0000256" key="6">
    <source>
        <dbReference type="ARBA" id="ARBA00022737"/>
    </source>
</evidence>
<dbReference type="SMART" id="SM00439">
    <property type="entry name" value="BAH"/>
    <property type="match status" value="2"/>
</dbReference>
<keyword evidence="5" id="KW-0949">S-adenosyl-L-methionine</keyword>
<dbReference type="FunFam" id="3.40.50.150:FF:000108">
    <property type="entry name" value="DNA (cytosine-5)-methyltransferase"/>
    <property type="match status" value="1"/>
</dbReference>
<reference evidence="11 12" key="1">
    <citation type="journal article" date="2014" name="Agronomy (Basel)">
        <title>A Draft Genome Sequence for Ensete ventricosum, the Drought-Tolerant Tree Against Hunger.</title>
        <authorList>
            <person name="Harrison J."/>
            <person name="Moore K.A."/>
            <person name="Paszkiewicz K."/>
            <person name="Jones T."/>
            <person name="Grant M."/>
            <person name="Ambacheew D."/>
            <person name="Muzemil S."/>
            <person name="Studholme D.J."/>
        </authorList>
    </citation>
    <scope>NUCLEOTIDE SEQUENCE [LARGE SCALE GENOMIC DNA]</scope>
</reference>
<dbReference type="Pfam" id="PF00145">
    <property type="entry name" value="DNA_methylase"/>
    <property type="match status" value="1"/>
</dbReference>
<dbReference type="GO" id="GO:0003682">
    <property type="term" value="F:chromatin binding"/>
    <property type="evidence" value="ECO:0007669"/>
    <property type="project" value="InterPro"/>
</dbReference>
<gene>
    <name evidence="11" type="ORF">B296_00030319</name>
</gene>
<protein>
    <recommendedName>
        <fullName evidence="2">DNA (cytosine-5-)-methyltransferase</fullName>
        <ecNumber evidence="2">2.1.1.37</ecNumber>
    </recommendedName>
</protein>
<evidence type="ECO:0000256" key="7">
    <source>
        <dbReference type="ARBA" id="ARBA00023125"/>
    </source>
</evidence>
<dbReference type="InterPro" id="IPR029063">
    <property type="entry name" value="SAM-dependent_MTases_sf"/>
</dbReference>
<keyword evidence="8" id="KW-0539">Nucleus</keyword>
<evidence type="ECO:0000256" key="1">
    <source>
        <dbReference type="ARBA" id="ARBA00004123"/>
    </source>
</evidence>
<dbReference type="GO" id="GO:0003886">
    <property type="term" value="F:DNA (cytosine-5-)-methyltransferase activity"/>
    <property type="evidence" value="ECO:0007669"/>
    <property type="project" value="UniProtKB-EC"/>
</dbReference>
<evidence type="ECO:0000259" key="10">
    <source>
        <dbReference type="PROSITE" id="PS51038"/>
    </source>
</evidence>
<feature type="domain" description="BAH" evidence="10">
    <location>
        <begin position="147"/>
        <end position="281"/>
    </location>
</feature>
<keyword evidence="4" id="KW-0808">Transferase</keyword>
<dbReference type="GO" id="GO:0044027">
    <property type="term" value="P:negative regulation of gene expression via chromosomal CpG island methylation"/>
    <property type="evidence" value="ECO:0007669"/>
    <property type="project" value="TreeGrafter"/>
</dbReference>
<dbReference type="PANTHER" id="PTHR10629">
    <property type="entry name" value="CYTOSINE-SPECIFIC METHYLTRANSFERASE"/>
    <property type="match status" value="1"/>
</dbReference>
<proteinExistence type="predicted"/>
<dbReference type="SUPFAM" id="SSF53335">
    <property type="entry name" value="S-adenosyl-L-methionine-dependent methyltransferases"/>
    <property type="match status" value="1"/>
</dbReference>
<organism evidence="11 12">
    <name type="scientific">Ensete ventricosum</name>
    <name type="common">Abyssinian banana</name>
    <name type="synonym">Musa ensete</name>
    <dbReference type="NCBI Taxonomy" id="4639"/>
    <lineage>
        <taxon>Eukaryota</taxon>
        <taxon>Viridiplantae</taxon>
        <taxon>Streptophyta</taxon>
        <taxon>Embryophyta</taxon>
        <taxon>Tracheophyta</taxon>
        <taxon>Spermatophyta</taxon>
        <taxon>Magnoliopsida</taxon>
        <taxon>Liliopsida</taxon>
        <taxon>Zingiberales</taxon>
        <taxon>Musaceae</taxon>
        <taxon>Ensete</taxon>
    </lineage>
</organism>
<dbReference type="AlphaFoldDB" id="A0A426ZBN9"/>
<dbReference type="Gene3D" id="3.40.50.150">
    <property type="entry name" value="Vaccinia Virus protein VP39"/>
    <property type="match status" value="1"/>
</dbReference>
<evidence type="ECO:0000256" key="3">
    <source>
        <dbReference type="ARBA" id="ARBA00022603"/>
    </source>
</evidence>
<feature type="region of interest" description="Disordered" evidence="9">
    <location>
        <begin position="71"/>
        <end position="105"/>
    </location>
</feature>
<evidence type="ECO:0000256" key="5">
    <source>
        <dbReference type="ARBA" id="ARBA00022691"/>
    </source>
</evidence>
<keyword evidence="3" id="KW-0489">Methyltransferase</keyword>
<dbReference type="EC" id="2.1.1.37" evidence="2"/>
<accession>A0A426ZBN9</accession>
<evidence type="ECO:0000313" key="12">
    <source>
        <dbReference type="Proteomes" id="UP000287651"/>
    </source>
</evidence>
<sequence>MRLSEKMEERHHTKLVMKKRVTMQKEANLNPNAVLKPVLSKRKVMRATTTRLINKIWGDYYSIYFPEDSKDSEAHDSKEVEEQEDTEEEEADDESISVDEEKASTSYSLVHSGKFKPASKETKWEGEPTGKMDSGEALYKCALVHGHWVAVGRAAIVEANELSEVPAILFLEYMFEKHDGTKMLHGRVMLKGSETILGNAADEREVFLTNNCMEIELGYIRELVSVEIQSRQWGHKYRKEHANADKIDRGKAEERKKKGLPVEFYCKSLYWPERGGFFTLPYKSLGLGIGVCNSCEQKVSQQDEFLISSKTCFIYKKSEYNVHDFLYIRPQFLAEENEEDHGTHKAGRNVGLKAFVVCHLLEIQTSLGCKDPTPKSTQVRVRRFYRPEDVSTTKAYGSDIREVSASLTKWAIEYEQPAGEAFSVNHPEALVFIDNCNVILRCGDADDCNSTPEAAELAATFDEEKIKNLPVPGEVDFINGGPPCQVRFGILEAGAYGVSQSRKRALIWAASPEETLPEWPEPMHVFAGSELRISMPSGVHYAAVKSTAGGAPFRSITVHPQPMGKVGMCFHPEQDRILTVRECARSQGFTDSYRFSGSVQNKHRQIGNAVPPPLAYALGRKLKEAVESKRR</sequence>
<comment type="caution">
    <text evidence="11">The sequence shown here is derived from an EMBL/GenBank/DDBJ whole genome shotgun (WGS) entry which is preliminary data.</text>
</comment>
<name>A0A426ZBN9_ENSVE</name>
<keyword evidence="6" id="KW-0677">Repeat</keyword>
<comment type="subcellular location">
    <subcellularLocation>
        <location evidence="1">Nucleus</location>
    </subcellularLocation>
</comment>
<dbReference type="InterPro" id="IPR043151">
    <property type="entry name" value="BAH_sf"/>
</dbReference>
<feature type="compositionally biased region" description="Acidic residues" evidence="9">
    <location>
        <begin position="81"/>
        <end position="98"/>
    </location>
</feature>
<evidence type="ECO:0000256" key="2">
    <source>
        <dbReference type="ARBA" id="ARBA00011975"/>
    </source>
</evidence>
<dbReference type="InterPro" id="IPR001025">
    <property type="entry name" value="BAH_dom"/>
</dbReference>
<feature type="compositionally biased region" description="Basic and acidic residues" evidence="9">
    <location>
        <begin position="71"/>
        <end position="80"/>
    </location>
</feature>
<dbReference type="Gene3D" id="2.30.30.490">
    <property type="match status" value="2"/>
</dbReference>
<dbReference type="Proteomes" id="UP000287651">
    <property type="component" value="Unassembled WGS sequence"/>
</dbReference>
<evidence type="ECO:0000313" key="11">
    <source>
        <dbReference type="EMBL" id="RRT61362.1"/>
    </source>
</evidence>
<evidence type="ECO:0000256" key="9">
    <source>
        <dbReference type="SAM" id="MobiDB-lite"/>
    </source>
</evidence>
<dbReference type="Pfam" id="PF01426">
    <property type="entry name" value="BAH"/>
    <property type="match status" value="1"/>
</dbReference>
<dbReference type="InterPro" id="IPR050390">
    <property type="entry name" value="C5-Methyltransferase"/>
</dbReference>
<dbReference type="GO" id="GO:0003677">
    <property type="term" value="F:DNA binding"/>
    <property type="evidence" value="ECO:0007669"/>
    <property type="project" value="UniProtKB-KW"/>
</dbReference>
<evidence type="ECO:0000256" key="8">
    <source>
        <dbReference type="ARBA" id="ARBA00023242"/>
    </source>
</evidence>
<dbReference type="PROSITE" id="PS51038">
    <property type="entry name" value="BAH"/>
    <property type="match status" value="1"/>
</dbReference>
<dbReference type="GO" id="GO:0005634">
    <property type="term" value="C:nucleus"/>
    <property type="evidence" value="ECO:0007669"/>
    <property type="project" value="UniProtKB-SubCell"/>
</dbReference>